<feature type="active site" description="Proton acceptor" evidence="4">
    <location>
        <position position="274"/>
    </location>
</feature>
<accession>A0A7S3QJ96</accession>
<dbReference type="InterPro" id="IPR002641">
    <property type="entry name" value="PNPLA_dom"/>
</dbReference>
<dbReference type="PANTHER" id="PTHR24185:SF1">
    <property type="entry name" value="CALCIUM-INDEPENDENT PHOSPHOLIPASE A2-GAMMA"/>
    <property type="match status" value="1"/>
</dbReference>
<dbReference type="Pfam" id="PF01734">
    <property type="entry name" value="Patatin"/>
    <property type="match status" value="1"/>
</dbReference>
<comment type="caution">
    <text evidence="4">Lacks conserved residue(s) required for the propagation of feature annotation.</text>
</comment>
<proteinExistence type="predicted"/>
<gene>
    <name evidence="6" type="ORF">CDEB00056_LOCUS24122</name>
</gene>
<dbReference type="SUPFAM" id="SSF52151">
    <property type="entry name" value="FabD/lysophospholipase-like"/>
    <property type="match status" value="1"/>
</dbReference>
<feature type="short sequence motif" description="GXGXXG" evidence="4">
    <location>
        <begin position="70"/>
        <end position="75"/>
    </location>
</feature>
<keyword evidence="3 4" id="KW-0443">Lipid metabolism</keyword>
<dbReference type="Gene3D" id="3.40.1090.10">
    <property type="entry name" value="Cytosolic phospholipase A2 catalytic domain"/>
    <property type="match status" value="1"/>
</dbReference>
<dbReference type="GO" id="GO:0019369">
    <property type="term" value="P:arachidonate metabolic process"/>
    <property type="evidence" value="ECO:0007669"/>
    <property type="project" value="TreeGrafter"/>
</dbReference>
<dbReference type="AlphaFoldDB" id="A0A7S3QJ96"/>
<protein>
    <recommendedName>
        <fullName evidence="5">PNPLA domain-containing protein</fullName>
    </recommendedName>
</protein>
<dbReference type="GO" id="GO:0016042">
    <property type="term" value="P:lipid catabolic process"/>
    <property type="evidence" value="ECO:0007669"/>
    <property type="project" value="UniProtKB-UniRule"/>
</dbReference>
<evidence type="ECO:0000256" key="3">
    <source>
        <dbReference type="ARBA" id="ARBA00023098"/>
    </source>
</evidence>
<feature type="active site" description="Nucleophile" evidence="4">
    <location>
        <position position="107"/>
    </location>
</feature>
<evidence type="ECO:0000256" key="4">
    <source>
        <dbReference type="PROSITE-ProRule" id="PRU01161"/>
    </source>
</evidence>
<feature type="domain" description="PNPLA" evidence="5">
    <location>
        <begin position="66"/>
        <end position="287"/>
    </location>
</feature>
<keyword evidence="2 4" id="KW-0442">Lipid degradation</keyword>
<feature type="short sequence motif" description="GXSXG" evidence="4">
    <location>
        <begin position="105"/>
        <end position="109"/>
    </location>
</feature>
<sequence length="394" mass="43986">MNQQHHEKRNKYKRFQSTKGWVKELLTMTDKHENIVDRFEKKTHAKQIYTSTNSSSKTSGDPINILLIDGGGSKGLASVPMLQAIQEHYVEEGKDLLGQFDLVGGTSVGGLSCLLISYYKGMGMSTASVCAKMKDVGDLIREKCFSKISFLNLLCCNNLIKGTDSSVVNVLKDDYEKPLRSDSYVPAMVCIASVKDNEGDMDLNNDNVDVREFEPFVARTYEYPESSKRNISDALAKSSSDMMMHEAMAATSAVPLLVDRVRVKVESKLKVMADGMMFQSCPISLCLDQAEKLYPGRSIGTILNLGFGTDEVELIERTVKAAREVHPNIQFQRVCPSHIMNKFSPAETSTKKINQMEVDVKDWLINNEEISQEIKMTLNSLFSSAPRSFGAREK</sequence>
<evidence type="ECO:0000259" key="5">
    <source>
        <dbReference type="PROSITE" id="PS51635"/>
    </source>
</evidence>
<dbReference type="InterPro" id="IPR016035">
    <property type="entry name" value="Acyl_Trfase/lysoPLipase"/>
</dbReference>
<dbReference type="EMBL" id="HBIO01031482">
    <property type="protein sequence ID" value="CAE0479268.1"/>
    <property type="molecule type" value="Transcribed_RNA"/>
</dbReference>
<dbReference type="PANTHER" id="PTHR24185">
    <property type="entry name" value="CALCIUM-INDEPENDENT PHOSPHOLIPASE A2-GAMMA"/>
    <property type="match status" value="1"/>
</dbReference>
<evidence type="ECO:0000256" key="2">
    <source>
        <dbReference type="ARBA" id="ARBA00022963"/>
    </source>
</evidence>
<dbReference type="GO" id="GO:0047499">
    <property type="term" value="F:calcium-independent phospholipase A2 activity"/>
    <property type="evidence" value="ECO:0007669"/>
    <property type="project" value="TreeGrafter"/>
</dbReference>
<keyword evidence="1 4" id="KW-0378">Hydrolase</keyword>
<evidence type="ECO:0000313" key="6">
    <source>
        <dbReference type="EMBL" id="CAE0479268.1"/>
    </source>
</evidence>
<dbReference type="GO" id="GO:0016020">
    <property type="term" value="C:membrane"/>
    <property type="evidence" value="ECO:0007669"/>
    <property type="project" value="TreeGrafter"/>
</dbReference>
<organism evidence="6">
    <name type="scientific">Chaetoceros debilis</name>
    <dbReference type="NCBI Taxonomy" id="122233"/>
    <lineage>
        <taxon>Eukaryota</taxon>
        <taxon>Sar</taxon>
        <taxon>Stramenopiles</taxon>
        <taxon>Ochrophyta</taxon>
        <taxon>Bacillariophyta</taxon>
        <taxon>Coscinodiscophyceae</taxon>
        <taxon>Chaetocerotophycidae</taxon>
        <taxon>Chaetocerotales</taxon>
        <taxon>Chaetocerotaceae</taxon>
        <taxon>Chaetoceros</taxon>
    </lineage>
</organism>
<reference evidence="6" key="1">
    <citation type="submission" date="2021-01" db="EMBL/GenBank/DDBJ databases">
        <authorList>
            <person name="Corre E."/>
            <person name="Pelletier E."/>
            <person name="Niang G."/>
            <person name="Scheremetjew M."/>
            <person name="Finn R."/>
            <person name="Kale V."/>
            <person name="Holt S."/>
            <person name="Cochrane G."/>
            <person name="Meng A."/>
            <person name="Brown T."/>
            <person name="Cohen L."/>
        </authorList>
    </citation>
    <scope>NUCLEOTIDE SEQUENCE</scope>
    <source>
        <strain evidence="6">MM31A-1</strain>
    </source>
</reference>
<dbReference type="PROSITE" id="PS51635">
    <property type="entry name" value="PNPLA"/>
    <property type="match status" value="1"/>
</dbReference>
<evidence type="ECO:0000256" key="1">
    <source>
        <dbReference type="ARBA" id="ARBA00022801"/>
    </source>
</evidence>
<name>A0A7S3QJ96_9STRA</name>